<dbReference type="GO" id="GO:0016020">
    <property type="term" value="C:membrane"/>
    <property type="evidence" value="ECO:0007669"/>
    <property type="project" value="UniProtKB-SubCell"/>
</dbReference>
<dbReference type="InterPro" id="IPR008166">
    <property type="entry name" value="Glyco_transf_92"/>
</dbReference>
<organism evidence="10 11">
    <name type="scientific">Lingula anatina</name>
    <name type="common">Brachiopod</name>
    <name type="synonym">Lingula unguis</name>
    <dbReference type="NCBI Taxonomy" id="7574"/>
    <lineage>
        <taxon>Eukaryota</taxon>
        <taxon>Metazoa</taxon>
        <taxon>Spiralia</taxon>
        <taxon>Lophotrochozoa</taxon>
        <taxon>Brachiopoda</taxon>
        <taxon>Linguliformea</taxon>
        <taxon>Lingulata</taxon>
        <taxon>Lingulida</taxon>
        <taxon>Linguloidea</taxon>
        <taxon>Lingulidae</taxon>
        <taxon>Lingula</taxon>
    </lineage>
</organism>
<evidence type="ECO:0000256" key="5">
    <source>
        <dbReference type="ARBA" id="ARBA00022692"/>
    </source>
</evidence>
<dbReference type="Proteomes" id="UP000085678">
    <property type="component" value="Unplaced"/>
</dbReference>
<dbReference type="RefSeq" id="XP_013398664.1">
    <property type="nucleotide sequence ID" value="XM_013543210.1"/>
</dbReference>
<accession>A0A1S3IMA7</accession>
<name>A0A1S3IMA7_LINAN</name>
<dbReference type="GO" id="GO:0016757">
    <property type="term" value="F:glycosyltransferase activity"/>
    <property type="evidence" value="ECO:0007669"/>
    <property type="project" value="UniProtKB-UniRule"/>
</dbReference>
<evidence type="ECO:0000256" key="2">
    <source>
        <dbReference type="ARBA" id="ARBA00007647"/>
    </source>
</evidence>
<dbReference type="GO" id="GO:0005737">
    <property type="term" value="C:cytoplasm"/>
    <property type="evidence" value="ECO:0007669"/>
    <property type="project" value="TreeGrafter"/>
</dbReference>
<evidence type="ECO:0000313" key="11">
    <source>
        <dbReference type="RefSeq" id="XP_013398664.1"/>
    </source>
</evidence>
<dbReference type="AlphaFoldDB" id="A0A1S3IMA7"/>
<dbReference type="OrthoDB" id="2526284at2759"/>
<evidence type="ECO:0000256" key="4">
    <source>
        <dbReference type="ARBA" id="ARBA00022679"/>
    </source>
</evidence>
<keyword evidence="5" id="KW-0812">Transmembrane</keyword>
<dbReference type="PANTHER" id="PTHR21461:SF40">
    <property type="entry name" value="GLYCOSYLTRANSFERASE FAMILY 92 PROTEIN"/>
    <property type="match status" value="1"/>
</dbReference>
<evidence type="ECO:0000256" key="8">
    <source>
        <dbReference type="RuleBase" id="RU366017"/>
    </source>
</evidence>
<dbReference type="InParanoid" id="A0A1S3IMA7"/>
<dbReference type="STRING" id="7574.A0A1S3IMA7"/>
<comment type="similarity">
    <text evidence="2 8">Belongs to the glycosyltransferase 92 family.</text>
</comment>
<evidence type="ECO:0000256" key="3">
    <source>
        <dbReference type="ARBA" id="ARBA00022676"/>
    </source>
</evidence>
<dbReference type="GeneID" id="106165113"/>
<evidence type="ECO:0000256" key="9">
    <source>
        <dbReference type="SAM" id="MobiDB-lite"/>
    </source>
</evidence>
<keyword evidence="6" id="KW-1133">Transmembrane helix</keyword>
<feature type="region of interest" description="Disordered" evidence="9">
    <location>
        <begin position="51"/>
        <end position="75"/>
    </location>
</feature>
<dbReference type="KEGG" id="lak:106165113"/>
<keyword evidence="3 8" id="KW-0328">Glycosyltransferase</keyword>
<evidence type="ECO:0000256" key="7">
    <source>
        <dbReference type="ARBA" id="ARBA00023136"/>
    </source>
</evidence>
<dbReference type="Pfam" id="PF01697">
    <property type="entry name" value="Glyco_transf_92"/>
    <property type="match status" value="1"/>
</dbReference>
<dbReference type="EC" id="2.4.1.-" evidence="8"/>
<keyword evidence="4 8" id="KW-0808">Transferase</keyword>
<sequence>MLYSKKILKLWTSLVTLCALALGAALLWSAMQSKPGEFKYVAVGKTKSGMNISSHEHEDSKRIVPGRDANTKANGSYKNEEISFSKFSTMKCSNLPLVSPDVPLTQQWMPVILPSNDSLDYVFAAYLYTNDGRRRVVVTSMTSKNHVPFVCQIWARSKGSEGKVTHRITPCSGRAVMTPGLFKATLLYCTIKTDEEPFAVSIVQAKDPCSAPHNVLRIQDASFPGDKNVTVAVCVKPLYGSYGGFNRTARLVEFIEIYTMLGAAFFTMYAFDLNYNVTYPILKYYKQEKRLSIIPWHAPPNLKQFVNYPKRWYRDIGQTIAQTDCLYRSMRKYTHVAMVDIDEFLIPRSNMTFQKLFSVLPKHQGVYTFRNRFFRMDNNPQRLSAAFKDSRIRKYRPKTIIAPRGMRAIDKRPKYIALAKGTWGALTHRAKLNHGYKDYVVPVELGAMHHYRDYIKSLAGEYDPYMLSYKEEILQRMEYVFNETKAMLVN</sequence>
<protein>
    <recommendedName>
        <fullName evidence="8">Glycosyltransferase family 92 protein</fullName>
        <ecNumber evidence="8">2.4.1.-</ecNumber>
    </recommendedName>
</protein>
<keyword evidence="7" id="KW-0472">Membrane</keyword>
<evidence type="ECO:0000313" key="10">
    <source>
        <dbReference type="Proteomes" id="UP000085678"/>
    </source>
</evidence>
<gene>
    <name evidence="11" type="primary">LOC106165113</name>
</gene>
<evidence type="ECO:0000256" key="1">
    <source>
        <dbReference type="ARBA" id="ARBA00004167"/>
    </source>
</evidence>
<keyword evidence="10" id="KW-1185">Reference proteome</keyword>
<evidence type="ECO:0000256" key="6">
    <source>
        <dbReference type="ARBA" id="ARBA00022989"/>
    </source>
</evidence>
<reference evidence="11" key="1">
    <citation type="submission" date="2025-08" db="UniProtKB">
        <authorList>
            <consortium name="RefSeq"/>
        </authorList>
    </citation>
    <scope>IDENTIFICATION</scope>
    <source>
        <tissue evidence="11">Gonads</tissue>
    </source>
</reference>
<dbReference type="PANTHER" id="PTHR21461">
    <property type="entry name" value="GLYCOSYLTRANSFERASE FAMILY 92 PROTEIN"/>
    <property type="match status" value="1"/>
</dbReference>
<comment type="subcellular location">
    <subcellularLocation>
        <location evidence="1">Membrane</location>
        <topology evidence="1">Single-pass membrane protein</topology>
    </subcellularLocation>
</comment>
<proteinExistence type="inferred from homology"/>